<comment type="similarity">
    <text evidence="1">Belongs to the glycosyl hydrolase 43 family.</text>
</comment>
<dbReference type="GO" id="GO:0005975">
    <property type="term" value="P:carbohydrate metabolic process"/>
    <property type="evidence" value="ECO:0007669"/>
    <property type="project" value="InterPro"/>
</dbReference>
<dbReference type="InterPro" id="IPR041542">
    <property type="entry name" value="GH43_C2"/>
</dbReference>
<dbReference type="AlphaFoldDB" id="W3WNN7"/>
<dbReference type="InterPro" id="IPR051795">
    <property type="entry name" value="Glycosyl_Hydrlase_43"/>
</dbReference>
<evidence type="ECO:0000256" key="3">
    <source>
        <dbReference type="ARBA" id="ARBA00023295"/>
    </source>
</evidence>
<dbReference type="Pfam" id="PF04616">
    <property type="entry name" value="Glyco_hydro_43"/>
    <property type="match status" value="1"/>
</dbReference>
<evidence type="ECO:0000256" key="6">
    <source>
        <dbReference type="SAM" id="SignalP"/>
    </source>
</evidence>
<evidence type="ECO:0000256" key="5">
    <source>
        <dbReference type="PIRSR" id="PIRSR606710-2"/>
    </source>
</evidence>
<dbReference type="OrthoDB" id="408373at2759"/>
<accession>W3WNN7</accession>
<dbReference type="CDD" id="cd18833">
    <property type="entry name" value="GH43_PcXyl-like"/>
    <property type="match status" value="1"/>
</dbReference>
<organism evidence="8 9">
    <name type="scientific">Pestalotiopsis fici (strain W106-1 / CGMCC3.15140)</name>
    <dbReference type="NCBI Taxonomy" id="1229662"/>
    <lineage>
        <taxon>Eukaryota</taxon>
        <taxon>Fungi</taxon>
        <taxon>Dikarya</taxon>
        <taxon>Ascomycota</taxon>
        <taxon>Pezizomycotina</taxon>
        <taxon>Sordariomycetes</taxon>
        <taxon>Xylariomycetidae</taxon>
        <taxon>Amphisphaeriales</taxon>
        <taxon>Sporocadaceae</taxon>
        <taxon>Pestalotiopsis</taxon>
    </lineage>
</organism>
<proteinExistence type="inferred from homology"/>
<feature type="chain" id="PRO_5004833987" description="Beta-xylosidase C-terminal Concanavalin A-like domain-containing protein" evidence="6">
    <location>
        <begin position="24"/>
        <end position="602"/>
    </location>
</feature>
<evidence type="ECO:0000313" key="9">
    <source>
        <dbReference type="Proteomes" id="UP000030651"/>
    </source>
</evidence>
<dbReference type="GeneID" id="19279320"/>
<keyword evidence="2" id="KW-0378">Hydrolase</keyword>
<sequence>MRFVGLGGATAWLLATTIRLVAAENSTYTNPLLSGWNSDPSCIFVSEGQYSDTWFCTTSSFLTFPNIPIYASKDLQTWRLVSHAYSRIEQFPDIATTFPLQFDGTWASTLRYHEGTFYVITAFVTIYSFNPHILLFNSTDPFSDEAWSDPWQIPNPTYGADPDIFFDDASDSVYVTVANGTGPWSITQYHIDLPAQEVLGEPAVLWNGNGESSPEGPHIYLKDGYYWLLVANGGTGLNHSIAMLRSETVDGFYDFYEGNPVLTNRGTDEYYQTVGHGDVFQDKNGKWWGVALSTRSGPEYEIYPMGRESVLYPVTWDEGEWPVFQPVRGVMSGWELPATDLSPPGSGPIAGAAEFLDFAPGSDIPKNFVTWRAQNETADNFLVSPEGHDNTLRLLPSRANLTGDAAFVPGQEGQSFIARKGQSHTLFEFSVDLVEFDPSTAGEEAGVTIFLTQGQHMDISVVAYNVNTTSRCSSNSTSKVAKYLSFSAEAYWASSTMTAAVPEPVTMALPAGWDAVRFTVKTVNDTHYDLSASSASGSEDAIKLGTGPAALLSGGGGMYTGAILGVFATTNGGASSGSPAYFGNWNYTPIAQEVEKDVFVYY</sequence>
<feature type="site" description="Important for catalytic activity, responsible for pKa modulation of the active site Glu and correct orientation of both the proton donor and substrate" evidence="5">
    <location>
        <position position="161"/>
    </location>
</feature>
<dbReference type="GO" id="GO:0004553">
    <property type="term" value="F:hydrolase activity, hydrolyzing O-glycosyl compounds"/>
    <property type="evidence" value="ECO:0007669"/>
    <property type="project" value="InterPro"/>
</dbReference>
<dbReference type="InterPro" id="IPR006710">
    <property type="entry name" value="Glyco_hydro_43"/>
</dbReference>
<dbReference type="SUPFAM" id="SSF49899">
    <property type="entry name" value="Concanavalin A-like lectins/glucanases"/>
    <property type="match status" value="1"/>
</dbReference>
<evidence type="ECO:0000259" key="7">
    <source>
        <dbReference type="Pfam" id="PF17851"/>
    </source>
</evidence>
<dbReference type="InParanoid" id="W3WNN7"/>
<dbReference type="Gene3D" id="2.60.120.200">
    <property type="match status" value="1"/>
</dbReference>
<feature type="active site" description="Proton donor" evidence="4">
    <location>
        <position position="215"/>
    </location>
</feature>
<dbReference type="OMA" id="HEIAWIT"/>
<dbReference type="HOGENOM" id="CLU_016508_3_0_1"/>
<dbReference type="SUPFAM" id="SSF75005">
    <property type="entry name" value="Arabinanase/levansucrase/invertase"/>
    <property type="match status" value="1"/>
</dbReference>
<reference evidence="9" key="1">
    <citation type="journal article" date="2015" name="BMC Genomics">
        <title>Genomic and transcriptomic analysis of the endophytic fungus Pestalotiopsis fici reveals its lifestyle and high potential for synthesis of natural products.</title>
        <authorList>
            <person name="Wang X."/>
            <person name="Zhang X."/>
            <person name="Liu L."/>
            <person name="Xiang M."/>
            <person name="Wang W."/>
            <person name="Sun X."/>
            <person name="Che Y."/>
            <person name="Guo L."/>
            <person name="Liu G."/>
            <person name="Guo L."/>
            <person name="Wang C."/>
            <person name="Yin W.B."/>
            <person name="Stadler M."/>
            <person name="Zhang X."/>
            <person name="Liu X."/>
        </authorList>
    </citation>
    <scope>NUCLEOTIDE SEQUENCE [LARGE SCALE GENOMIC DNA]</scope>
    <source>
        <strain evidence="9">W106-1 / CGMCC3.15140</strain>
    </source>
</reference>
<dbReference type="InterPro" id="IPR013320">
    <property type="entry name" value="ConA-like_dom_sf"/>
</dbReference>
<keyword evidence="9" id="KW-1185">Reference proteome</keyword>
<evidence type="ECO:0000313" key="8">
    <source>
        <dbReference type="EMBL" id="ETS74441.1"/>
    </source>
</evidence>
<keyword evidence="6" id="KW-0732">Signal</keyword>
<evidence type="ECO:0000256" key="4">
    <source>
        <dbReference type="PIRSR" id="PIRSR606710-1"/>
    </source>
</evidence>
<dbReference type="eggNOG" id="ENOG502SIVT">
    <property type="taxonomic scope" value="Eukaryota"/>
</dbReference>
<name>W3WNN7_PESFW</name>
<dbReference type="RefSeq" id="XP_007841079.1">
    <property type="nucleotide sequence ID" value="XM_007842888.1"/>
</dbReference>
<evidence type="ECO:0000256" key="1">
    <source>
        <dbReference type="ARBA" id="ARBA00009865"/>
    </source>
</evidence>
<protein>
    <recommendedName>
        <fullName evidence="7">Beta-xylosidase C-terminal Concanavalin A-like domain-containing protein</fullName>
    </recommendedName>
</protein>
<dbReference type="Gene3D" id="2.115.10.20">
    <property type="entry name" value="Glycosyl hydrolase domain, family 43"/>
    <property type="match status" value="1"/>
</dbReference>
<dbReference type="Proteomes" id="UP000030651">
    <property type="component" value="Unassembled WGS sequence"/>
</dbReference>
<dbReference type="PANTHER" id="PTHR42812">
    <property type="entry name" value="BETA-XYLOSIDASE"/>
    <property type="match status" value="1"/>
</dbReference>
<gene>
    <name evidence="8" type="ORF">PFICI_14307</name>
</gene>
<dbReference type="Pfam" id="PF17851">
    <property type="entry name" value="GH43_C2"/>
    <property type="match status" value="1"/>
</dbReference>
<feature type="active site" description="Proton acceptor" evidence="4">
    <location>
        <position position="39"/>
    </location>
</feature>
<keyword evidence="3" id="KW-0326">Glycosidase</keyword>
<feature type="signal peptide" evidence="6">
    <location>
        <begin position="1"/>
        <end position="23"/>
    </location>
</feature>
<evidence type="ECO:0000256" key="2">
    <source>
        <dbReference type="ARBA" id="ARBA00022801"/>
    </source>
</evidence>
<dbReference type="InterPro" id="IPR023296">
    <property type="entry name" value="Glyco_hydro_beta-prop_sf"/>
</dbReference>
<dbReference type="KEGG" id="pfy:PFICI_14307"/>
<dbReference type="EMBL" id="KI912120">
    <property type="protein sequence ID" value="ETS74441.1"/>
    <property type="molecule type" value="Genomic_DNA"/>
</dbReference>
<dbReference type="PANTHER" id="PTHR42812:SF17">
    <property type="entry name" value="BETA-XYLOSIDASE C-TERMINAL CONCANAVALIN A-LIKE DOMAIN-CONTAINING PROTEIN-RELATED"/>
    <property type="match status" value="1"/>
</dbReference>
<feature type="domain" description="Beta-xylosidase C-terminal Concanavalin A-like" evidence="7">
    <location>
        <begin position="383"/>
        <end position="587"/>
    </location>
</feature>